<dbReference type="Proteomes" id="UP001458880">
    <property type="component" value="Unassembled WGS sequence"/>
</dbReference>
<keyword evidence="2" id="KW-1185">Reference proteome</keyword>
<reference evidence="1 2" key="1">
    <citation type="journal article" date="2024" name="BMC Genomics">
        <title>De novo assembly and annotation of Popillia japonica's genome with initial clues to its potential as an invasive pest.</title>
        <authorList>
            <person name="Cucini C."/>
            <person name="Boschi S."/>
            <person name="Funari R."/>
            <person name="Cardaioli E."/>
            <person name="Iannotti N."/>
            <person name="Marturano G."/>
            <person name="Paoli F."/>
            <person name="Bruttini M."/>
            <person name="Carapelli A."/>
            <person name="Frati F."/>
            <person name="Nardi F."/>
        </authorList>
    </citation>
    <scope>NUCLEOTIDE SEQUENCE [LARGE SCALE GENOMIC DNA]</scope>
    <source>
        <strain evidence="1">DMR45628</strain>
    </source>
</reference>
<comment type="caution">
    <text evidence="1">The sequence shown here is derived from an EMBL/GenBank/DDBJ whole genome shotgun (WGS) entry which is preliminary data.</text>
</comment>
<dbReference type="AlphaFoldDB" id="A0AAW1I6D1"/>
<evidence type="ECO:0000313" key="1">
    <source>
        <dbReference type="EMBL" id="KAK9685070.1"/>
    </source>
</evidence>
<accession>A0AAW1I6D1</accession>
<protein>
    <submittedName>
        <fullName evidence="1">Uncharacterized protein</fullName>
    </submittedName>
</protein>
<organism evidence="1 2">
    <name type="scientific">Popillia japonica</name>
    <name type="common">Japanese beetle</name>
    <dbReference type="NCBI Taxonomy" id="7064"/>
    <lineage>
        <taxon>Eukaryota</taxon>
        <taxon>Metazoa</taxon>
        <taxon>Ecdysozoa</taxon>
        <taxon>Arthropoda</taxon>
        <taxon>Hexapoda</taxon>
        <taxon>Insecta</taxon>
        <taxon>Pterygota</taxon>
        <taxon>Neoptera</taxon>
        <taxon>Endopterygota</taxon>
        <taxon>Coleoptera</taxon>
        <taxon>Polyphaga</taxon>
        <taxon>Scarabaeiformia</taxon>
        <taxon>Scarabaeidae</taxon>
        <taxon>Rutelinae</taxon>
        <taxon>Popillia</taxon>
    </lineage>
</organism>
<name>A0AAW1I6D1_POPJA</name>
<proteinExistence type="predicted"/>
<dbReference type="EMBL" id="JASPKY010000812">
    <property type="protein sequence ID" value="KAK9685070.1"/>
    <property type="molecule type" value="Genomic_DNA"/>
</dbReference>
<sequence length="95" mass="11255">MCSKKRRQALHYSCHAVSHKDILNWKENFDYEFRYMNFERKTQSTSAGVLESLYCGQLGLKQAKYDALISLFHMKPTALPEEYRFFYENEANCPS</sequence>
<evidence type="ECO:0000313" key="2">
    <source>
        <dbReference type="Proteomes" id="UP001458880"/>
    </source>
</evidence>
<gene>
    <name evidence="1" type="ORF">QE152_g38318</name>
</gene>